<evidence type="ECO:0000313" key="7">
    <source>
        <dbReference type="Proteomes" id="UP000324104"/>
    </source>
</evidence>
<dbReference type="Proteomes" id="UP000324104">
    <property type="component" value="Unassembled WGS sequence"/>
</dbReference>
<feature type="domain" description="DUF8054" evidence="4">
    <location>
        <begin position="232"/>
        <end position="274"/>
    </location>
</feature>
<keyword evidence="7" id="KW-1185">Reference proteome</keyword>
<evidence type="ECO:0000256" key="1">
    <source>
        <dbReference type="SAM" id="MobiDB-lite"/>
    </source>
</evidence>
<sequence length="276" mass="29305">MIDTLERLRQPAHTGTNRCWPCTIANGLLVATVVVALALARRRLAASLVAGVGVAAIGVRGYLVPYTPRFAPQLVDRLPISAFDHEDREGGSLSGITSADETDADSASTPTGEDVVTALLEAGVVVPNGDDLALAEPFRQEWHQEMATIRDLDFATLADEIDDLTGPSIDARIGHDWRGRSTTVLLEGPNGAASLTEHKAVAELAAARALESRIADTAVRLAAGRPLRSLLERCPVCDSQLTITHSSCCGEVTPAGETPAEKLICPDCDARLFTYD</sequence>
<reference evidence="6 7" key="1">
    <citation type="submission" date="2019-08" db="EMBL/GenBank/DDBJ databases">
        <title>Archaea genome.</title>
        <authorList>
            <person name="Kajale S."/>
            <person name="Shouche Y."/>
            <person name="Deshpande N."/>
            <person name="Sharma A."/>
        </authorList>
    </citation>
    <scope>NUCLEOTIDE SEQUENCE [LARGE SCALE GENOMIC DNA]</scope>
    <source>
        <strain evidence="6 7">ESP3B_9</strain>
    </source>
</reference>
<comment type="caution">
    <text evidence="6">The sequence shown here is derived from an EMBL/GenBank/DDBJ whole genome shotgun (WGS) entry which is preliminary data.</text>
</comment>
<feature type="compositionally biased region" description="Polar residues" evidence="1">
    <location>
        <begin position="94"/>
        <end position="111"/>
    </location>
</feature>
<dbReference type="InterPro" id="IPR058775">
    <property type="entry name" value="DUF8054_M"/>
</dbReference>
<keyword evidence="2" id="KW-1133">Transmembrane helix</keyword>
<dbReference type="Pfam" id="PF26237">
    <property type="entry name" value="DUF8054_C"/>
    <property type="match status" value="1"/>
</dbReference>
<feature type="transmembrane region" description="Helical" evidence="2">
    <location>
        <begin position="45"/>
        <end position="63"/>
    </location>
</feature>
<feature type="transmembrane region" description="Helical" evidence="2">
    <location>
        <begin position="20"/>
        <end position="39"/>
    </location>
</feature>
<dbReference type="EMBL" id="VTAW01000017">
    <property type="protein sequence ID" value="TYT61466.1"/>
    <property type="molecule type" value="Genomic_DNA"/>
</dbReference>
<feature type="region of interest" description="Disordered" evidence="1">
    <location>
        <begin position="88"/>
        <end position="111"/>
    </location>
</feature>
<gene>
    <name evidence="6" type="ORF">FYC77_13180</name>
</gene>
<feature type="domain" description="DUF8054" evidence="5">
    <location>
        <begin position="114"/>
        <end position="228"/>
    </location>
</feature>
<feature type="domain" description="DUF8054" evidence="3">
    <location>
        <begin position="5"/>
        <end position="86"/>
    </location>
</feature>
<accession>A0A5D5AIB0</accession>
<organism evidence="6 7">
    <name type="scientific">Natrialba swarupiae</name>
    <dbReference type="NCBI Taxonomy" id="2448032"/>
    <lineage>
        <taxon>Archaea</taxon>
        <taxon>Methanobacteriati</taxon>
        <taxon>Methanobacteriota</taxon>
        <taxon>Stenosarchaea group</taxon>
        <taxon>Halobacteria</taxon>
        <taxon>Halobacteriales</taxon>
        <taxon>Natrialbaceae</taxon>
        <taxon>Natrialba</taxon>
    </lineage>
</organism>
<dbReference type="RefSeq" id="WP_149081963.1">
    <property type="nucleotide sequence ID" value="NZ_VTAW01000017.1"/>
</dbReference>
<evidence type="ECO:0000259" key="4">
    <source>
        <dbReference type="Pfam" id="PF26237"/>
    </source>
</evidence>
<proteinExistence type="predicted"/>
<evidence type="ECO:0000256" key="2">
    <source>
        <dbReference type="SAM" id="Phobius"/>
    </source>
</evidence>
<evidence type="ECO:0000259" key="5">
    <source>
        <dbReference type="Pfam" id="PF26238"/>
    </source>
</evidence>
<protein>
    <submittedName>
        <fullName evidence="6">Uncharacterized protein</fullName>
    </submittedName>
</protein>
<keyword evidence="2" id="KW-0472">Membrane</keyword>
<dbReference type="Pfam" id="PF26238">
    <property type="entry name" value="DUF8054_M"/>
    <property type="match status" value="1"/>
</dbReference>
<dbReference type="AlphaFoldDB" id="A0A5D5AIB0"/>
<evidence type="ECO:0000259" key="3">
    <source>
        <dbReference type="Pfam" id="PF26236"/>
    </source>
</evidence>
<dbReference type="InterPro" id="IPR058674">
    <property type="entry name" value="DUF8054_N"/>
</dbReference>
<dbReference type="InterPro" id="IPR058675">
    <property type="entry name" value="DUF8054_C"/>
</dbReference>
<name>A0A5D5AIB0_9EURY</name>
<keyword evidence="2" id="KW-0812">Transmembrane</keyword>
<evidence type="ECO:0000313" key="6">
    <source>
        <dbReference type="EMBL" id="TYT61466.1"/>
    </source>
</evidence>
<dbReference type="Pfam" id="PF26236">
    <property type="entry name" value="DUF8054_N"/>
    <property type="match status" value="1"/>
</dbReference>